<evidence type="ECO:0000313" key="1">
    <source>
        <dbReference type="EMBL" id="TDZ73260.1"/>
    </source>
</evidence>
<evidence type="ECO:0000313" key="2">
    <source>
        <dbReference type="Proteomes" id="UP000295703"/>
    </source>
</evidence>
<dbReference type="EMBL" id="RYZW01000007">
    <property type="protein sequence ID" value="TDZ73260.1"/>
    <property type="molecule type" value="Genomic_DNA"/>
</dbReference>
<comment type="caution">
    <text evidence="1">The sequence shown here is derived from an EMBL/GenBank/DDBJ whole genome shotgun (WGS) entry which is preliminary data.</text>
</comment>
<proteinExistence type="predicted"/>
<protein>
    <submittedName>
        <fullName evidence="1">Uncharacterized protein</fullName>
    </submittedName>
</protein>
<keyword evidence="2" id="KW-1185">Reference proteome</keyword>
<name>A0A4R8RPS5_COLTR</name>
<organism evidence="1 2">
    <name type="scientific">Colletotrichum trifolii</name>
    <dbReference type="NCBI Taxonomy" id="5466"/>
    <lineage>
        <taxon>Eukaryota</taxon>
        <taxon>Fungi</taxon>
        <taxon>Dikarya</taxon>
        <taxon>Ascomycota</taxon>
        <taxon>Pezizomycotina</taxon>
        <taxon>Sordariomycetes</taxon>
        <taxon>Hypocreomycetidae</taxon>
        <taxon>Glomerellales</taxon>
        <taxon>Glomerellaceae</taxon>
        <taxon>Colletotrichum</taxon>
        <taxon>Colletotrichum orbiculare species complex</taxon>
    </lineage>
</organism>
<gene>
    <name evidence="1" type="ORF">CTRI78_v001420</name>
</gene>
<reference evidence="1 2" key="1">
    <citation type="submission" date="2018-12" db="EMBL/GenBank/DDBJ databases">
        <title>Genome sequence and assembly of Colletotrichum trifolii.</title>
        <authorList>
            <person name="Gan P."/>
            <person name="Shirasu K."/>
        </authorList>
    </citation>
    <scope>NUCLEOTIDE SEQUENCE [LARGE SCALE GENOMIC DNA]</scope>
    <source>
        <strain evidence="1 2">543-2</strain>
    </source>
</reference>
<dbReference type="Proteomes" id="UP000295703">
    <property type="component" value="Unassembled WGS sequence"/>
</dbReference>
<accession>A0A4R8RPS5</accession>
<dbReference type="AlphaFoldDB" id="A0A4R8RPS5"/>
<sequence>MFQYLSSFPESIRGFKKFPFARHAASVWTDYAIVAEKSLQNISLDISKFLENHRNTQRETSSFTDAEPAGSAAPAEPDWSALLVSAARRYHNLTSGRYHGITTVPLLKSLEHFRPFEKWDRHGEAQFPDDLYRRTLLSGAALAGDERWVGGEDGAGDVNVVRF</sequence>